<sequence>MRLPSEQVIQLVNKALRETFNDGILIYGQNKTKLSNTKKQIGKEFTQEGTLAFSELSAREQDYSFVDAMSRTLDLKLKTMYPPVLKGKLSNDYTVRIDNVEYNTVKIDRDPNNPYLYWYLQRVGVVNE</sequence>
<name>A0A3M8H1Y6_9BACI</name>
<dbReference type="EMBL" id="RHLQ01000068">
    <property type="protein sequence ID" value="RNC96269.1"/>
    <property type="molecule type" value="Genomic_DNA"/>
</dbReference>
<evidence type="ECO:0000313" key="3">
    <source>
        <dbReference type="Proteomes" id="UP000279909"/>
    </source>
</evidence>
<organism evidence="1 3">
    <name type="scientific">Lysinibacillus halotolerans</name>
    <dbReference type="NCBI Taxonomy" id="1368476"/>
    <lineage>
        <taxon>Bacteria</taxon>
        <taxon>Bacillati</taxon>
        <taxon>Bacillota</taxon>
        <taxon>Bacilli</taxon>
        <taxon>Bacillales</taxon>
        <taxon>Bacillaceae</taxon>
        <taxon>Lysinibacillus</taxon>
    </lineage>
</organism>
<keyword evidence="3" id="KW-1185">Reference proteome</keyword>
<accession>A0A3M8H1Y6</accession>
<proteinExistence type="predicted"/>
<reference evidence="1" key="2">
    <citation type="submission" date="2018-10" db="EMBL/GenBank/DDBJ databases">
        <authorList>
            <person name="Yu L."/>
        </authorList>
    </citation>
    <scope>NUCLEOTIDE SEQUENCE</scope>
    <source>
        <strain evidence="1">MCCC 1A12703</strain>
    </source>
</reference>
<dbReference type="NCBIfam" id="TIGR01563">
    <property type="entry name" value="gp16_SPP1"/>
    <property type="match status" value="1"/>
</dbReference>
<dbReference type="RefSeq" id="WP_122972845.1">
    <property type="nucleotide sequence ID" value="NZ_RHLQ01000037.1"/>
</dbReference>
<dbReference type="InterPro" id="IPR008767">
    <property type="entry name" value="Phage_SPP1_head-tail_adaptor"/>
</dbReference>
<evidence type="ECO:0000313" key="2">
    <source>
        <dbReference type="EMBL" id="RNC97846.1"/>
    </source>
</evidence>
<reference evidence="1 3" key="1">
    <citation type="journal article" date="2014" name="Int. J. Syst. Evol. Microbiol.">
        <title>Lysinibacillus halotolerans sp. nov., isolated from saline-alkaline soil.</title>
        <authorList>
            <person name="Kong D."/>
            <person name="Wang Y."/>
            <person name="Zhao B."/>
            <person name="Li Y."/>
            <person name="Song J."/>
            <person name="Zhai Y."/>
            <person name="Zhang C."/>
            <person name="Wang H."/>
            <person name="Chen X."/>
            <person name="Zhao B."/>
            <person name="Ruan Z."/>
        </authorList>
    </citation>
    <scope>NUCLEOTIDE SEQUENCE [LARGE SCALE GENOMIC DNA]</scope>
    <source>
        <strain evidence="1 3">MCCC 1A12703</strain>
    </source>
</reference>
<dbReference type="EMBL" id="RHLQ01000037">
    <property type="protein sequence ID" value="RNC97846.1"/>
    <property type="molecule type" value="Genomic_DNA"/>
</dbReference>
<dbReference type="AlphaFoldDB" id="A0A3M8H1Y6"/>
<gene>
    <name evidence="2" type="ORF">EC501_13575</name>
    <name evidence="1" type="ORF">EC501_17105</name>
</gene>
<dbReference type="OrthoDB" id="2362069at2"/>
<comment type="caution">
    <text evidence="1">The sequence shown here is derived from an EMBL/GenBank/DDBJ whole genome shotgun (WGS) entry which is preliminary data.</text>
</comment>
<dbReference type="Proteomes" id="UP000279909">
    <property type="component" value="Unassembled WGS sequence"/>
</dbReference>
<protein>
    <submittedName>
        <fullName evidence="1">Phage head-tail adapter protein</fullName>
    </submittedName>
</protein>
<evidence type="ECO:0000313" key="1">
    <source>
        <dbReference type="EMBL" id="RNC96269.1"/>
    </source>
</evidence>